<reference evidence="3" key="1">
    <citation type="submission" date="2018-04" db="EMBL/GenBank/DDBJ databases">
        <title>Draft Genome Sequences of 10 Lactobacillus Species from 22 Commercial Probiotic Products.</title>
        <authorList>
            <person name="Gangiredla J."/>
            <person name="Barnaba T.J."/>
            <person name="Mammel M.K."/>
            <person name="Lacher D.W."/>
            <person name="Elkins C.A."/>
            <person name="Lampel K.A."/>
            <person name="Whitehouse C.A."/>
            <person name="Tartera C."/>
        </authorList>
    </citation>
    <scope>NUCLEOTIDE SEQUENCE [LARGE SCALE GENOMIC DNA]</scope>
    <source>
        <strain evidence="3">DS12_10</strain>
    </source>
</reference>
<proteinExistence type="predicted"/>
<gene>
    <name evidence="2" type="ORF">DB325_07555</name>
</gene>
<sequence>MGKNMKFICLGLIGALLGNGIVYSFSALFSNKFGTLADWVSGLGTITAIFFVYWQIEEQRKEFNFTNKIECEISITQQVNVEENSRMTVGGTDTDLYIWAVNSGSKTASFQFLGFCSKENFENIYNENVIYNPYYASNLLGFVPHSTNDFELLQPGQVSEEKIFTVEGIKKNLNDPKEFYVLYIDAYKNIYKRLVKAHK</sequence>
<evidence type="ECO:0000313" key="2">
    <source>
        <dbReference type="EMBL" id="PTV03457.1"/>
    </source>
</evidence>
<comment type="caution">
    <text evidence="2">The sequence shown here is derived from an EMBL/GenBank/DDBJ whole genome shotgun (WGS) entry which is preliminary data.</text>
</comment>
<dbReference type="RefSeq" id="WP_107721820.1">
    <property type="nucleotide sequence ID" value="NZ_QAZN01000014.1"/>
</dbReference>
<feature type="transmembrane region" description="Helical" evidence="1">
    <location>
        <begin position="36"/>
        <end position="54"/>
    </location>
</feature>
<keyword evidence="1" id="KW-0812">Transmembrane</keyword>
<evidence type="ECO:0000313" key="3">
    <source>
        <dbReference type="Proteomes" id="UP000244083"/>
    </source>
</evidence>
<accession>A0A2T5Q2I3</accession>
<name>A0A2T5Q2I3_LIMRT</name>
<dbReference type="Proteomes" id="UP000244083">
    <property type="component" value="Unassembled WGS sequence"/>
</dbReference>
<evidence type="ECO:0000256" key="1">
    <source>
        <dbReference type="SAM" id="Phobius"/>
    </source>
</evidence>
<dbReference type="AlphaFoldDB" id="A0A2T5Q2I3"/>
<protein>
    <submittedName>
        <fullName evidence="2">Uncharacterized protein</fullName>
    </submittedName>
</protein>
<keyword evidence="1" id="KW-1133">Transmembrane helix</keyword>
<organism evidence="2 3">
    <name type="scientific">Limosilactobacillus reuteri</name>
    <name type="common">Lactobacillus reuteri</name>
    <dbReference type="NCBI Taxonomy" id="1598"/>
    <lineage>
        <taxon>Bacteria</taxon>
        <taxon>Bacillati</taxon>
        <taxon>Bacillota</taxon>
        <taxon>Bacilli</taxon>
        <taxon>Lactobacillales</taxon>
        <taxon>Lactobacillaceae</taxon>
        <taxon>Limosilactobacillus</taxon>
    </lineage>
</organism>
<keyword evidence="1" id="KW-0472">Membrane</keyword>
<dbReference type="EMBL" id="QAZN01000014">
    <property type="protein sequence ID" value="PTV03457.1"/>
    <property type="molecule type" value="Genomic_DNA"/>
</dbReference>